<proteinExistence type="inferred from homology"/>
<dbReference type="SUPFAM" id="SSF51735">
    <property type="entry name" value="NAD(P)-binding Rossmann-fold domains"/>
    <property type="match status" value="1"/>
</dbReference>
<dbReference type="PANTHER" id="PTHR24322:SF736">
    <property type="entry name" value="RETINOL DEHYDROGENASE 10"/>
    <property type="match status" value="1"/>
</dbReference>
<dbReference type="PANTHER" id="PTHR24322">
    <property type="entry name" value="PKSB"/>
    <property type="match status" value="1"/>
</dbReference>
<evidence type="ECO:0000256" key="3">
    <source>
        <dbReference type="RuleBase" id="RU000363"/>
    </source>
</evidence>
<dbReference type="InterPro" id="IPR036291">
    <property type="entry name" value="NAD(P)-bd_dom_sf"/>
</dbReference>
<accession>A0A2N3N726</accession>
<reference evidence="4 5" key="1">
    <citation type="journal article" date="2017" name="G3 (Bethesda)">
        <title>First Draft Genome Sequence of the Pathogenic Fungus Lomentospora prolificans (Formerly Scedosporium prolificans).</title>
        <authorList>
            <person name="Luo R."/>
            <person name="Zimin A."/>
            <person name="Workman R."/>
            <person name="Fan Y."/>
            <person name="Pertea G."/>
            <person name="Grossman N."/>
            <person name="Wear M.P."/>
            <person name="Jia B."/>
            <person name="Miller H."/>
            <person name="Casadevall A."/>
            <person name="Timp W."/>
            <person name="Zhang S.X."/>
            <person name="Salzberg S.L."/>
        </authorList>
    </citation>
    <scope>NUCLEOTIDE SEQUENCE [LARGE SCALE GENOMIC DNA]</scope>
    <source>
        <strain evidence="4 5">JHH-5317</strain>
    </source>
</reference>
<dbReference type="InParanoid" id="A0A2N3N726"/>
<comment type="similarity">
    <text evidence="1 3">Belongs to the short-chain dehydrogenases/reductases (SDR) family.</text>
</comment>
<dbReference type="EMBL" id="NLAX01000700">
    <property type="protein sequence ID" value="PKS08182.1"/>
    <property type="molecule type" value="Genomic_DNA"/>
</dbReference>
<name>A0A2N3N726_9PEZI</name>
<dbReference type="STRING" id="41688.A0A2N3N726"/>
<dbReference type="PRINTS" id="PR00081">
    <property type="entry name" value="GDHRDH"/>
</dbReference>
<dbReference type="Pfam" id="PF00106">
    <property type="entry name" value="adh_short"/>
    <property type="match status" value="1"/>
</dbReference>
<gene>
    <name evidence="4" type="ORF">jhhlp_005458</name>
</gene>
<organism evidence="4 5">
    <name type="scientific">Lomentospora prolificans</name>
    <dbReference type="NCBI Taxonomy" id="41688"/>
    <lineage>
        <taxon>Eukaryota</taxon>
        <taxon>Fungi</taxon>
        <taxon>Dikarya</taxon>
        <taxon>Ascomycota</taxon>
        <taxon>Pezizomycotina</taxon>
        <taxon>Sordariomycetes</taxon>
        <taxon>Hypocreomycetidae</taxon>
        <taxon>Microascales</taxon>
        <taxon>Microascaceae</taxon>
        <taxon>Lomentospora</taxon>
    </lineage>
</organism>
<dbReference type="AlphaFoldDB" id="A0A2N3N726"/>
<evidence type="ECO:0000313" key="4">
    <source>
        <dbReference type="EMBL" id="PKS08182.1"/>
    </source>
</evidence>
<keyword evidence="2" id="KW-0560">Oxidoreductase</keyword>
<dbReference type="VEuPathDB" id="FungiDB:jhhlp_005458"/>
<dbReference type="FunCoup" id="A0A2N3N726">
    <property type="interactions" value="598"/>
</dbReference>
<evidence type="ECO:0000313" key="5">
    <source>
        <dbReference type="Proteomes" id="UP000233524"/>
    </source>
</evidence>
<dbReference type="InterPro" id="IPR002347">
    <property type="entry name" value="SDR_fam"/>
</dbReference>
<comment type="caution">
    <text evidence="4">The sequence shown here is derived from an EMBL/GenBank/DDBJ whole genome shotgun (WGS) entry which is preliminary data.</text>
</comment>
<sequence>MQLSREGFTIDVVGRVLRKSVLNPALAIPLALAIRLGFPGTLGSNSGETLRNLERARRWLYALAACSILLNTTDFLNRQLHNNWTAKSEWDWDNREIIVITGGSSGIGATLAQQLLDRNPNTRIVIVDFAPLGWEPPKGSRVHYYQCDLSDSSRLRAVCEKIREDVGHPTVLVNNAGICRGYTVCDGSYSDVEATIRTNLTAPFLLVKEFLPSMVQNNHGHIVNISSMSAFIPPSRLGDYAATKAGLMAMHEAEKKPLTLDKALQLELANIHKAPKVRLSIGIFSFIRTPLFKGETRQNNFLFPLLDVNTVADSLADTIFGGYGRSIYLPGIMRYVAILRGGPEWLWRIIRQETNKIALDFTGRQKVDPETGRLSEA</sequence>
<dbReference type="Gene3D" id="3.40.50.720">
    <property type="entry name" value="NAD(P)-binding Rossmann-like Domain"/>
    <property type="match status" value="1"/>
</dbReference>
<protein>
    <submittedName>
        <fullName evidence="4">Uncharacterized protein</fullName>
    </submittedName>
</protein>
<dbReference type="GO" id="GO:0016616">
    <property type="term" value="F:oxidoreductase activity, acting on the CH-OH group of donors, NAD or NADP as acceptor"/>
    <property type="evidence" value="ECO:0007669"/>
    <property type="project" value="TreeGrafter"/>
</dbReference>
<dbReference type="OrthoDB" id="10253736at2759"/>
<evidence type="ECO:0000256" key="1">
    <source>
        <dbReference type="ARBA" id="ARBA00006484"/>
    </source>
</evidence>
<keyword evidence="5" id="KW-1185">Reference proteome</keyword>
<dbReference type="PRINTS" id="PR00080">
    <property type="entry name" value="SDRFAMILY"/>
</dbReference>
<dbReference type="Proteomes" id="UP000233524">
    <property type="component" value="Unassembled WGS sequence"/>
</dbReference>
<evidence type="ECO:0000256" key="2">
    <source>
        <dbReference type="ARBA" id="ARBA00023002"/>
    </source>
</evidence>